<name>A0ABD3JNP6_EUCGL</name>
<dbReference type="PANTHER" id="PTHR31694:SF12">
    <property type="entry name" value="DESICCATION-LIKE PROTEIN"/>
    <property type="match status" value="1"/>
</dbReference>
<dbReference type="PANTHER" id="PTHR31694">
    <property type="entry name" value="DESICCATION-LIKE PROTEIN"/>
    <property type="match status" value="1"/>
</dbReference>
<keyword evidence="6" id="KW-1185">Reference proteome</keyword>
<dbReference type="EMBL" id="JBJKBG010000008">
    <property type="protein sequence ID" value="KAL3727839.1"/>
    <property type="molecule type" value="Genomic_DNA"/>
</dbReference>
<reference evidence="2 6" key="1">
    <citation type="submission" date="2024-11" db="EMBL/GenBank/DDBJ databases">
        <title>Chromosome-level genome assembly of Eucalyptus globulus Labill. provides insights into its genome evolution.</title>
        <authorList>
            <person name="Li X."/>
        </authorList>
    </citation>
    <scope>NUCLEOTIDE SEQUENCE [LARGE SCALE GENOMIC DNA]</scope>
    <source>
        <strain evidence="2">CL2024</strain>
        <tissue evidence="2">Fresh tender leaves</tissue>
    </source>
</reference>
<dbReference type="EMBL" id="JBJKBG010000008">
    <property type="protein sequence ID" value="KAL3727838.1"/>
    <property type="molecule type" value="Genomic_DNA"/>
</dbReference>
<feature type="chain" id="PRO_5044724801" description="Desiccation-related protein PCC13-62" evidence="1">
    <location>
        <begin position="28"/>
        <end position="311"/>
    </location>
</feature>
<evidence type="ECO:0008006" key="7">
    <source>
        <dbReference type="Google" id="ProtNLM"/>
    </source>
</evidence>
<keyword evidence="1" id="KW-0732">Signal</keyword>
<evidence type="ECO:0000313" key="4">
    <source>
        <dbReference type="EMBL" id="KAL3727840.1"/>
    </source>
</evidence>
<evidence type="ECO:0000313" key="6">
    <source>
        <dbReference type="Proteomes" id="UP001634007"/>
    </source>
</evidence>
<organism evidence="2 6">
    <name type="scientific">Eucalyptus globulus</name>
    <name type="common">Tasmanian blue gum</name>
    <dbReference type="NCBI Taxonomy" id="34317"/>
    <lineage>
        <taxon>Eukaryota</taxon>
        <taxon>Viridiplantae</taxon>
        <taxon>Streptophyta</taxon>
        <taxon>Embryophyta</taxon>
        <taxon>Tracheophyta</taxon>
        <taxon>Spermatophyta</taxon>
        <taxon>Magnoliopsida</taxon>
        <taxon>eudicotyledons</taxon>
        <taxon>Gunneridae</taxon>
        <taxon>Pentapetalae</taxon>
        <taxon>rosids</taxon>
        <taxon>malvids</taxon>
        <taxon>Myrtales</taxon>
        <taxon>Myrtaceae</taxon>
        <taxon>Myrtoideae</taxon>
        <taxon>Eucalypteae</taxon>
        <taxon>Eucalyptus</taxon>
    </lineage>
</organism>
<gene>
    <name evidence="2" type="ORF">ACJRO7_032565</name>
    <name evidence="3" type="ORF">ACJRO7_032566</name>
    <name evidence="4" type="ORF">ACJRO7_032567</name>
    <name evidence="5" type="ORF">ACJRO7_032568</name>
</gene>
<feature type="signal peptide" evidence="1">
    <location>
        <begin position="1"/>
        <end position="27"/>
    </location>
</feature>
<comment type="caution">
    <text evidence="2">The sequence shown here is derived from an EMBL/GenBank/DDBJ whole genome shotgun (WGS) entry which is preliminary data.</text>
</comment>
<evidence type="ECO:0000313" key="5">
    <source>
        <dbReference type="EMBL" id="KAL3727841.1"/>
    </source>
</evidence>
<dbReference type="EMBL" id="JBJKBG010000008">
    <property type="protein sequence ID" value="KAL3727841.1"/>
    <property type="molecule type" value="Genomic_DNA"/>
</dbReference>
<protein>
    <recommendedName>
        <fullName evidence="7">Desiccation-related protein PCC13-62</fullName>
    </recommendedName>
</protein>
<evidence type="ECO:0000256" key="1">
    <source>
        <dbReference type="SAM" id="SignalP"/>
    </source>
</evidence>
<evidence type="ECO:0000313" key="2">
    <source>
        <dbReference type="EMBL" id="KAL3727838.1"/>
    </source>
</evidence>
<sequence>MAFTNFMATTSMALFYLLLLLIPSSNCADLDSHHDHEVPKSDVDLLEFPLNLEYFEAELFLYASLGYGLDKVAPNLTLGGPSPVGARAANLGPLIKDIILQFAYQEVGHLKAIKKTVKGFPRPLLNLSADSFAQVVDKAFGYALKPPFDPYANELNFLLASYLVPYVGLTGYVGANAKLQGSVSKRLVAGLLGVESGQDAVIRALLYERAHKKVEPYEIIVAEFTNRFSELRDRLGHDGLKDEGLVVPRHLGAEGKIEGNVLAGDVYSVAYDRTPEEILRIVYGSGDAGVPGGFYPKGGDGGIARSYLRSV</sequence>
<dbReference type="InterPro" id="IPR052965">
    <property type="entry name" value="Pigment-catalase-like"/>
</dbReference>
<evidence type="ECO:0000313" key="3">
    <source>
        <dbReference type="EMBL" id="KAL3727839.1"/>
    </source>
</evidence>
<dbReference type="EMBL" id="JBJKBG010000008">
    <property type="protein sequence ID" value="KAL3727840.1"/>
    <property type="molecule type" value="Genomic_DNA"/>
</dbReference>
<proteinExistence type="predicted"/>
<dbReference type="Proteomes" id="UP001634007">
    <property type="component" value="Unassembled WGS sequence"/>
</dbReference>
<dbReference type="AlphaFoldDB" id="A0ABD3JNP6"/>
<dbReference type="Pfam" id="PF13668">
    <property type="entry name" value="Ferritin_2"/>
    <property type="match status" value="1"/>
</dbReference>
<accession>A0ABD3JNP6</accession>